<evidence type="ECO:0000256" key="5">
    <source>
        <dbReference type="ARBA" id="ARBA00022490"/>
    </source>
</evidence>
<evidence type="ECO:0000256" key="1">
    <source>
        <dbReference type="ARBA" id="ARBA00004123"/>
    </source>
</evidence>
<evidence type="ECO:0000313" key="10">
    <source>
        <dbReference type="EMBL" id="KAA8497261.1"/>
    </source>
</evidence>
<gene>
    <name evidence="10" type="ORF">FVE85_0990</name>
</gene>
<sequence>MEEEIRRIGDDTKYESSAARVEAYLALVDAVLLGAAPSSAESRVQDLLRLVRYVTEETVVLVVARGVVLQLLERIRDARGSEQKDATKAAASSSTNEAPQSRATLDDASRVAVLEGLLQVLRSRMVSFEDAVKLASEQLAEIYERQEYWIRAAEVLGGIPYEANLPAMDDVYRVRAYVKMAQLYLEADDAIRAETYLNRASGLIGEDCDPGAASRLGYRVCYARILDAKRKFMEASSRYYELSRMDRDVYGVSEQDEIAALGFAVVCSVLAPAGPRRSRLLSVLYSDARTRALPSFDILQALCFMRLVRPAQVESFAALLKPHQLATTSEGSTILERAVLEHNVLVVSQMYKNISIEQLGQLLGVSAESAEMTASKMMNEKRLSGSIDQVDGLIVFSGQQQLAVVSKSVSVDATAAVGSGGGGSGDMEIDAQALSNEVRAAAGANARGGGAPGPEIDVLAGGKGLRREDLELLEWDQRMISMCTELDKIATLIMQRHPKYSAEM</sequence>
<evidence type="ECO:0000256" key="7">
    <source>
        <dbReference type="ARBA" id="ARBA00023242"/>
    </source>
</evidence>
<dbReference type="Pfam" id="PF01399">
    <property type="entry name" value="PCI"/>
    <property type="match status" value="1"/>
</dbReference>
<dbReference type="GO" id="GO:0008180">
    <property type="term" value="C:COP9 signalosome"/>
    <property type="evidence" value="ECO:0007669"/>
    <property type="project" value="UniProtKB-KW"/>
</dbReference>
<evidence type="ECO:0000256" key="8">
    <source>
        <dbReference type="SAM" id="MobiDB-lite"/>
    </source>
</evidence>
<dbReference type="Pfam" id="PF22241">
    <property type="entry name" value="PSMD12-CSN4_N"/>
    <property type="match status" value="1"/>
</dbReference>
<dbReference type="InterPro" id="IPR054559">
    <property type="entry name" value="PSMD12-CSN4-like_N"/>
</dbReference>
<dbReference type="AlphaFoldDB" id="A0A5J4Z054"/>
<keyword evidence="6" id="KW-0736">Signalosome</keyword>
<dbReference type="GO" id="GO:0005829">
    <property type="term" value="C:cytosol"/>
    <property type="evidence" value="ECO:0007669"/>
    <property type="project" value="TreeGrafter"/>
</dbReference>
<dbReference type="InterPro" id="IPR036388">
    <property type="entry name" value="WH-like_DNA-bd_sf"/>
</dbReference>
<dbReference type="InterPro" id="IPR036390">
    <property type="entry name" value="WH_DNA-bd_sf"/>
</dbReference>
<feature type="region of interest" description="Disordered" evidence="8">
    <location>
        <begin position="83"/>
        <end position="103"/>
    </location>
</feature>
<dbReference type="SUPFAM" id="SSF46785">
    <property type="entry name" value="Winged helix' DNA-binding domain"/>
    <property type="match status" value="1"/>
</dbReference>
<organism evidence="10 11">
    <name type="scientific">Porphyridium purpureum</name>
    <name type="common">Red alga</name>
    <name type="synonym">Porphyridium cruentum</name>
    <dbReference type="NCBI Taxonomy" id="35688"/>
    <lineage>
        <taxon>Eukaryota</taxon>
        <taxon>Rhodophyta</taxon>
        <taxon>Bangiophyceae</taxon>
        <taxon>Porphyridiales</taxon>
        <taxon>Porphyridiaceae</taxon>
        <taxon>Porphyridium</taxon>
    </lineage>
</organism>
<dbReference type="Proteomes" id="UP000324585">
    <property type="component" value="Unassembled WGS sequence"/>
</dbReference>
<name>A0A5J4Z054_PORPP</name>
<evidence type="ECO:0000256" key="2">
    <source>
        <dbReference type="ARBA" id="ARBA00004496"/>
    </source>
</evidence>
<dbReference type="InterPro" id="IPR040134">
    <property type="entry name" value="PSMD12/CSN4"/>
</dbReference>
<dbReference type="SMART" id="SM00088">
    <property type="entry name" value="PINT"/>
    <property type="match status" value="1"/>
</dbReference>
<reference evidence="11" key="1">
    <citation type="journal article" date="2019" name="Nat. Commun.">
        <title>Expansion of phycobilisome linker gene families in mesophilic red algae.</title>
        <authorList>
            <person name="Lee J."/>
            <person name="Kim D."/>
            <person name="Bhattacharya D."/>
            <person name="Yoon H.S."/>
        </authorList>
    </citation>
    <scope>NUCLEOTIDE SEQUENCE [LARGE SCALE GENOMIC DNA]</scope>
    <source>
        <strain evidence="11">CCMP 1328</strain>
    </source>
</reference>
<dbReference type="EMBL" id="VRMN01000002">
    <property type="protein sequence ID" value="KAA8497261.1"/>
    <property type="molecule type" value="Genomic_DNA"/>
</dbReference>
<protein>
    <recommendedName>
        <fullName evidence="4">COP9 signalosome complex subunit 4</fullName>
    </recommendedName>
</protein>
<keyword evidence="7" id="KW-0539">Nucleus</keyword>
<keyword evidence="5" id="KW-0963">Cytoplasm</keyword>
<dbReference type="Gene3D" id="1.10.10.10">
    <property type="entry name" value="Winged helix-like DNA-binding domain superfamily/Winged helix DNA-binding domain"/>
    <property type="match status" value="1"/>
</dbReference>
<comment type="caution">
    <text evidence="10">The sequence shown here is derived from an EMBL/GenBank/DDBJ whole genome shotgun (WGS) entry which is preliminary data.</text>
</comment>
<dbReference type="PANTHER" id="PTHR10855:SF2">
    <property type="entry name" value="COP9 SIGNALOSOME COMPLEX SUBUNIT 4"/>
    <property type="match status" value="1"/>
</dbReference>
<proteinExistence type="inferred from homology"/>
<evidence type="ECO:0000256" key="4">
    <source>
        <dbReference type="ARBA" id="ARBA00014881"/>
    </source>
</evidence>
<evidence type="ECO:0000259" key="9">
    <source>
        <dbReference type="PROSITE" id="PS50250"/>
    </source>
</evidence>
<evidence type="ECO:0000313" key="11">
    <source>
        <dbReference type="Proteomes" id="UP000324585"/>
    </source>
</evidence>
<dbReference type="PANTHER" id="PTHR10855">
    <property type="entry name" value="26S PROTEASOME NON-ATPASE REGULATORY SUBUNIT 12/COP9 SIGNALOSOME COMPLEX SUBUNIT 4"/>
    <property type="match status" value="1"/>
</dbReference>
<evidence type="ECO:0000256" key="6">
    <source>
        <dbReference type="ARBA" id="ARBA00022790"/>
    </source>
</evidence>
<evidence type="ECO:0000256" key="3">
    <source>
        <dbReference type="ARBA" id="ARBA00010417"/>
    </source>
</evidence>
<comment type="subcellular location">
    <subcellularLocation>
        <location evidence="2">Cytoplasm</location>
    </subcellularLocation>
    <subcellularLocation>
        <location evidence="1">Nucleus</location>
    </subcellularLocation>
</comment>
<comment type="similarity">
    <text evidence="3">Belongs to the CSN4 family.</text>
</comment>
<feature type="domain" description="PCI" evidence="9">
    <location>
        <begin position="231"/>
        <end position="401"/>
    </location>
</feature>
<keyword evidence="11" id="KW-1185">Reference proteome</keyword>
<dbReference type="PROSITE" id="PS50250">
    <property type="entry name" value="PCI"/>
    <property type="match status" value="1"/>
</dbReference>
<dbReference type="InterPro" id="IPR000717">
    <property type="entry name" value="PCI_dom"/>
</dbReference>
<dbReference type="OrthoDB" id="295656at2759"/>
<accession>A0A5J4Z054</accession>